<name>A0A615JVB8_SALER</name>
<keyword evidence="1" id="KW-0472">Membrane</keyword>
<dbReference type="RefSeq" id="WP_023210482.1">
    <property type="nucleotide sequence ID" value="NZ_MYJT01000360.1"/>
</dbReference>
<organism evidence="2">
    <name type="scientific">Salmonella enterica</name>
    <name type="common">Salmonella choleraesuis</name>
    <dbReference type="NCBI Taxonomy" id="28901"/>
    <lineage>
        <taxon>Bacteria</taxon>
        <taxon>Pseudomonadati</taxon>
        <taxon>Pseudomonadota</taxon>
        <taxon>Gammaproteobacteria</taxon>
        <taxon>Enterobacterales</taxon>
        <taxon>Enterobacteriaceae</taxon>
        <taxon>Salmonella</taxon>
    </lineage>
</organism>
<keyword evidence="1" id="KW-0812">Transmembrane</keyword>
<evidence type="ECO:0000256" key="1">
    <source>
        <dbReference type="SAM" id="Phobius"/>
    </source>
</evidence>
<comment type="caution">
    <text evidence="2">The sequence shown here is derived from an EMBL/GenBank/DDBJ whole genome shotgun (WGS) entry which is preliminary data.</text>
</comment>
<dbReference type="EMBL" id="AAKAJG010000002">
    <property type="protein sequence ID" value="ECQ2983594.1"/>
    <property type="molecule type" value="Genomic_DNA"/>
</dbReference>
<reference evidence="2" key="1">
    <citation type="submission" date="2019-08" db="EMBL/GenBank/DDBJ databases">
        <authorList>
            <consortium name="PulseNet: The National Subtyping Network for Foodborne Disease Surveillance"/>
            <person name="Tarr C.L."/>
            <person name="Trees E."/>
            <person name="Katz L.S."/>
            <person name="Carleton-Romer H.A."/>
            <person name="Stroika S."/>
            <person name="Kucerova Z."/>
            <person name="Roache K.F."/>
            <person name="Sabol A.L."/>
            <person name="Besser J."/>
            <person name="Gerner-Smidt P."/>
        </authorList>
    </citation>
    <scope>NUCLEOTIDE SEQUENCE</scope>
    <source>
        <strain evidence="2">PNUSAS094600</strain>
    </source>
</reference>
<dbReference type="AlphaFoldDB" id="A0A615JVB8"/>
<accession>A0A615JVB8</accession>
<feature type="transmembrane region" description="Helical" evidence="1">
    <location>
        <begin position="6"/>
        <end position="26"/>
    </location>
</feature>
<evidence type="ECO:0000313" key="2">
    <source>
        <dbReference type="EMBL" id="ECQ2983594.1"/>
    </source>
</evidence>
<keyword evidence="1" id="KW-1133">Transmembrane helix</keyword>
<protein>
    <submittedName>
        <fullName evidence="2">Uncharacterized protein</fullName>
    </submittedName>
</protein>
<gene>
    <name evidence="2" type="ORF">FZ366_02325</name>
</gene>
<proteinExistence type="predicted"/>
<sequence>MAAESWVTIGGFIATTASAVAAFFAVKQTMLQRTISTKPQIIVNNEEVKTIYSPNSTFALIIEDPDFYYDIPILIKNVGLGTALNIKYNWSFDYQKHIKLCGFKEIKEDPVFTPAKIQSKEWDKCYHFENKNRSIYKYFKFIRHNKFNHYSIKKEHSELEYIMPVTQENSPSTIEFPSLILLLLADIAYSSTTSDGAMFDVMDAGLLQIEYEDISGNKIKVKFNCSVQLIRFQSKTENGPRSTFRIEFNRIHSGSKLGLQRIRKSYADFINEHDYNKNR</sequence>